<protein>
    <recommendedName>
        <fullName evidence="2">Class II aldolase/adducin N-terminal domain-containing protein</fullName>
    </recommendedName>
</protein>
<dbReference type="InterPro" id="IPR051017">
    <property type="entry name" value="Aldolase-II_Adducin_sf"/>
</dbReference>
<dbReference type="InterPro" id="IPR036409">
    <property type="entry name" value="Aldolase_II/adducin_N_sf"/>
</dbReference>
<dbReference type="Pfam" id="PF00596">
    <property type="entry name" value="Aldolase_II"/>
    <property type="match status" value="1"/>
</dbReference>
<name>A0A0B1ZMH0_9SPHN</name>
<sequence>MSKQEEVGDPQALPAQTEEQLRLDLAAAYRAAAMFGWDDMIGTHFTVRLPATEGQPEAFLINPFGLMFEEITASSLVKVDVEGNILSDNGYPVNKAGFVVHSAVHRARENAGCVLHLHGRFGVAVSALEDGLLPLNQTALIIRDKIGVHEYEGPAVSLGERERMAKALGAHDLMFLRNHGTMAVGATIAEAFQRMYQLERACEYQVYTLATGLPWHRPDEAVIADVRDNYGRRDKHAAQYARQLFWPAILRKLDRLCPEYRH</sequence>
<dbReference type="EMBL" id="JTDI01000005">
    <property type="protein sequence ID" value="KHK90383.1"/>
    <property type="molecule type" value="Genomic_DNA"/>
</dbReference>
<dbReference type="STRING" id="1348853.LK12_17485"/>
<organism evidence="3 4">
    <name type="scientific">Novosphingobium malaysiense</name>
    <dbReference type="NCBI Taxonomy" id="1348853"/>
    <lineage>
        <taxon>Bacteria</taxon>
        <taxon>Pseudomonadati</taxon>
        <taxon>Pseudomonadota</taxon>
        <taxon>Alphaproteobacteria</taxon>
        <taxon>Sphingomonadales</taxon>
        <taxon>Sphingomonadaceae</taxon>
        <taxon>Novosphingobium</taxon>
    </lineage>
</organism>
<comment type="similarity">
    <text evidence="1">Belongs to the aldolase class II family.</text>
</comment>
<reference evidence="3 4" key="1">
    <citation type="submission" date="2014-10" db="EMBL/GenBank/DDBJ databases">
        <title>Genome sequence of Novosphingobium malaysiense MUSC 273(T).</title>
        <authorList>
            <person name="Lee L.-H."/>
        </authorList>
    </citation>
    <scope>NUCLEOTIDE SEQUENCE [LARGE SCALE GENOMIC DNA]</scope>
    <source>
        <strain evidence="3 4">MUSC 273</strain>
    </source>
</reference>
<keyword evidence="4" id="KW-1185">Reference proteome</keyword>
<evidence type="ECO:0000313" key="4">
    <source>
        <dbReference type="Proteomes" id="UP000031057"/>
    </source>
</evidence>
<evidence type="ECO:0000313" key="3">
    <source>
        <dbReference type="EMBL" id="KHK90383.1"/>
    </source>
</evidence>
<evidence type="ECO:0000256" key="1">
    <source>
        <dbReference type="ARBA" id="ARBA00037961"/>
    </source>
</evidence>
<accession>A0A0B1ZMH0</accession>
<dbReference type="SMART" id="SM01007">
    <property type="entry name" value="Aldolase_II"/>
    <property type="match status" value="1"/>
</dbReference>
<dbReference type="Gene3D" id="3.40.225.10">
    <property type="entry name" value="Class II aldolase/adducin N-terminal domain"/>
    <property type="match status" value="1"/>
</dbReference>
<dbReference type="OrthoDB" id="5291399at2"/>
<dbReference type="GO" id="GO:0051015">
    <property type="term" value="F:actin filament binding"/>
    <property type="evidence" value="ECO:0007669"/>
    <property type="project" value="TreeGrafter"/>
</dbReference>
<feature type="domain" description="Class II aldolase/adducin N-terminal" evidence="2">
    <location>
        <begin position="23"/>
        <end position="206"/>
    </location>
</feature>
<dbReference type="PANTHER" id="PTHR10672">
    <property type="entry name" value="ADDUCIN"/>
    <property type="match status" value="1"/>
</dbReference>
<gene>
    <name evidence="3" type="ORF">LK12_17485</name>
</gene>
<dbReference type="NCBIfam" id="NF005451">
    <property type="entry name" value="PRK07044.1"/>
    <property type="match status" value="1"/>
</dbReference>
<dbReference type="GO" id="GO:0005856">
    <property type="term" value="C:cytoskeleton"/>
    <property type="evidence" value="ECO:0007669"/>
    <property type="project" value="TreeGrafter"/>
</dbReference>
<dbReference type="SUPFAM" id="SSF53639">
    <property type="entry name" value="AraD/HMP-PK domain-like"/>
    <property type="match status" value="1"/>
</dbReference>
<dbReference type="AlphaFoldDB" id="A0A0B1ZMH0"/>
<dbReference type="PANTHER" id="PTHR10672:SF3">
    <property type="entry name" value="PROTEIN HU-LI TAI SHAO"/>
    <property type="match status" value="1"/>
</dbReference>
<evidence type="ECO:0000259" key="2">
    <source>
        <dbReference type="SMART" id="SM01007"/>
    </source>
</evidence>
<dbReference type="InterPro" id="IPR001303">
    <property type="entry name" value="Aldolase_II/adducin_N"/>
</dbReference>
<comment type="caution">
    <text evidence="3">The sequence shown here is derived from an EMBL/GenBank/DDBJ whole genome shotgun (WGS) entry which is preliminary data.</text>
</comment>
<proteinExistence type="inferred from homology"/>
<dbReference type="Proteomes" id="UP000031057">
    <property type="component" value="Unassembled WGS sequence"/>
</dbReference>